<accession>A0A183FA15</accession>
<dbReference type="OrthoDB" id="6428749at2759"/>
<dbReference type="Proteomes" id="UP000050761">
    <property type="component" value="Unassembled WGS sequence"/>
</dbReference>
<dbReference type="EMBL" id="UZAH01005990">
    <property type="protein sequence ID" value="VDO30127.1"/>
    <property type="molecule type" value="Genomic_DNA"/>
</dbReference>
<evidence type="ECO:0000313" key="3">
    <source>
        <dbReference type="WBParaSite" id="HPBE_0000300701-mRNA-1"/>
    </source>
</evidence>
<accession>A0A3P7V691</accession>
<reference evidence="3" key="2">
    <citation type="submission" date="2019-09" db="UniProtKB">
        <authorList>
            <consortium name="WormBaseParasite"/>
        </authorList>
    </citation>
    <scope>IDENTIFICATION</scope>
</reference>
<organism evidence="2 3">
    <name type="scientific">Heligmosomoides polygyrus</name>
    <name type="common">Parasitic roundworm</name>
    <dbReference type="NCBI Taxonomy" id="6339"/>
    <lineage>
        <taxon>Eukaryota</taxon>
        <taxon>Metazoa</taxon>
        <taxon>Ecdysozoa</taxon>
        <taxon>Nematoda</taxon>
        <taxon>Chromadorea</taxon>
        <taxon>Rhabditida</taxon>
        <taxon>Rhabditina</taxon>
        <taxon>Rhabditomorpha</taxon>
        <taxon>Strongyloidea</taxon>
        <taxon>Heligmosomidae</taxon>
        <taxon>Heligmosomoides</taxon>
    </lineage>
</organism>
<name>A0A183FA15_HELPZ</name>
<dbReference type="SUPFAM" id="SSF75304">
    <property type="entry name" value="Amidase signature (AS) enzymes"/>
    <property type="match status" value="1"/>
</dbReference>
<dbReference type="InterPro" id="IPR036928">
    <property type="entry name" value="AS_sf"/>
</dbReference>
<dbReference type="Gene3D" id="3.90.1300.10">
    <property type="entry name" value="Amidase signature (AS) domain"/>
    <property type="match status" value="1"/>
</dbReference>
<gene>
    <name evidence="1" type="ORF">HPBE_LOCUS3008</name>
</gene>
<dbReference type="WBParaSite" id="HPBE_0000300701-mRNA-1">
    <property type="protein sequence ID" value="HPBE_0000300701-mRNA-1"/>
    <property type="gene ID" value="HPBE_0000300701"/>
</dbReference>
<evidence type="ECO:0000313" key="1">
    <source>
        <dbReference type="EMBL" id="VDO30127.1"/>
    </source>
</evidence>
<protein>
    <submittedName>
        <fullName evidence="3">Transcriptional regulator</fullName>
    </submittedName>
</protein>
<sequence>MLNSFAVPVVLCPLGHDRKDELPVHVQIVGAPRSDRVLADMASDLSFRWVVANVGAASLMTHFSYCSCS</sequence>
<keyword evidence="2" id="KW-1185">Reference proteome</keyword>
<proteinExistence type="predicted"/>
<dbReference type="AlphaFoldDB" id="A0A183FA15"/>
<reference evidence="1 2" key="1">
    <citation type="submission" date="2018-11" db="EMBL/GenBank/DDBJ databases">
        <authorList>
            <consortium name="Pathogen Informatics"/>
        </authorList>
    </citation>
    <scope>NUCLEOTIDE SEQUENCE [LARGE SCALE GENOMIC DNA]</scope>
</reference>
<evidence type="ECO:0000313" key="2">
    <source>
        <dbReference type="Proteomes" id="UP000050761"/>
    </source>
</evidence>